<dbReference type="AlphaFoldDB" id="A0A4C2AC94"/>
<dbReference type="EMBL" id="BGZK01002999">
    <property type="protein sequence ID" value="GBP97748.1"/>
    <property type="molecule type" value="Genomic_DNA"/>
</dbReference>
<organism evidence="1 2">
    <name type="scientific">Eumeta variegata</name>
    <name type="common">Bagworm moth</name>
    <name type="synonym">Eumeta japonica</name>
    <dbReference type="NCBI Taxonomy" id="151549"/>
    <lineage>
        <taxon>Eukaryota</taxon>
        <taxon>Metazoa</taxon>
        <taxon>Ecdysozoa</taxon>
        <taxon>Arthropoda</taxon>
        <taxon>Hexapoda</taxon>
        <taxon>Insecta</taxon>
        <taxon>Pterygota</taxon>
        <taxon>Neoptera</taxon>
        <taxon>Endopterygota</taxon>
        <taxon>Lepidoptera</taxon>
        <taxon>Glossata</taxon>
        <taxon>Ditrysia</taxon>
        <taxon>Tineoidea</taxon>
        <taxon>Psychidae</taxon>
        <taxon>Oiketicinae</taxon>
        <taxon>Eumeta</taxon>
    </lineage>
</organism>
<dbReference type="OrthoDB" id="118105at2759"/>
<protein>
    <submittedName>
        <fullName evidence="1">Uncharacterized protein</fullName>
    </submittedName>
</protein>
<accession>A0A4C2AC94</accession>
<sequence length="133" mass="14928">MAKRGCREFHIRDEEILQLLMADNGYGEDDLQLDEEAQQFIAQEVENRTSVVEIEDFVLEPSNPNSLPSCSDTSETISIFVWGKNSYAPHIFHENCSKVLPLFIAAVRDFAPIKAATKEPSVLQTLISCALKL</sequence>
<keyword evidence="2" id="KW-1185">Reference proteome</keyword>
<evidence type="ECO:0000313" key="1">
    <source>
        <dbReference type="EMBL" id="GBP97748.1"/>
    </source>
</evidence>
<reference evidence="1 2" key="1">
    <citation type="journal article" date="2019" name="Commun. Biol.">
        <title>The bagworm genome reveals a unique fibroin gene that provides high tensile strength.</title>
        <authorList>
            <person name="Kono N."/>
            <person name="Nakamura H."/>
            <person name="Ohtoshi R."/>
            <person name="Tomita M."/>
            <person name="Numata K."/>
            <person name="Arakawa K."/>
        </authorList>
    </citation>
    <scope>NUCLEOTIDE SEQUENCE [LARGE SCALE GENOMIC DNA]</scope>
</reference>
<comment type="caution">
    <text evidence="1">The sequence shown here is derived from an EMBL/GenBank/DDBJ whole genome shotgun (WGS) entry which is preliminary data.</text>
</comment>
<name>A0A4C2AC94_EUMVA</name>
<evidence type="ECO:0000313" key="2">
    <source>
        <dbReference type="Proteomes" id="UP000299102"/>
    </source>
</evidence>
<dbReference type="Proteomes" id="UP000299102">
    <property type="component" value="Unassembled WGS sequence"/>
</dbReference>
<proteinExistence type="predicted"/>
<gene>
    <name evidence="1" type="ORF">EVAR_23172_1</name>
</gene>